<evidence type="ECO:0000256" key="1">
    <source>
        <dbReference type="ARBA" id="ARBA00004141"/>
    </source>
</evidence>
<evidence type="ECO:0000313" key="6">
    <source>
        <dbReference type="EMBL" id="KAG7365349.1"/>
    </source>
</evidence>
<feature type="compositionally biased region" description="Polar residues" evidence="5">
    <location>
        <begin position="231"/>
        <end position="242"/>
    </location>
</feature>
<dbReference type="OrthoDB" id="45919at2759"/>
<name>A0A9K3LP61_9STRA</name>
<feature type="compositionally biased region" description="Basic and acidic residues" evidence="5">
    <location>
        <begin position="25"/>
        <end position="38"/>
    </location>
</feature>
<feature type="region of interest" description="Disordered" evidence="5">
    <location>
        <begin position="360"/>
        <end position="438"/>
    </location>
</feature>
<dbReference type="EMBL" id="JAGRRH010000009">
    <property type="protein sequence ID" value="KAG7365349.1"/>
    <property type="molecule type" value="Genomic_DNA"/>
</dbReference>
<feature type="compositionally biased region" description="Polar residues" evidence="5">
    <location>
        <begin position="381"/>
        <end position="399"/>
    </location>
</feature>
<evidence type="ECO:0000256" key="4">
    <source>
        <dbReference type="ARBA" id="ARBA00023136"/>
    </source>
</evidence>
<feature type="compositionally biased region" description="Acidic residues" evidence="5">
    <location>
        <begin position="200"/>
        <end position="214"/>
    </location>
</feature>
<feature type="compositionally biased region" description="Polar residues" evidence="5">
    <location>
        <begin position="258"/>
        <end position="273"/>
    </location>
</feature>
<dbReference type="GO" id="GO:0016020">
    <property type="term" value="C:membrane"/>
    <property type="evidence" value="ECO:0007669"/>
    <property type="project" value="UniProtKB-SubCell"/>
</dbReference>
<feature type="region of interest" description="Disordered" evidence="5">
    <location>
        <begin position="258"/>
        <end position="306"/>
    </location>
</feature>
<evidence type="ECO:0000256" key="2">
    <source>
        <dbReference type="ARBA" id="ARBA00022692"/>
    </source>
</evidence>
<feature type="compositionally biased region" description="Low complexity" evidence="5">
    <location>
        <begin position="125"/>
        <end position="142"/>
    </location>
</feature>
<evidence type="ECO:0000313" key="7">
    <source>
        <dbReference type="Proteomes" id="UP000693970"/>
    </source>
</evidence>
<protein>
    <submittedName>
        <fullName evidence="6">DUF726 domain containing protein</fullName>
    </submittedName>
</protein>
<gene>
    <name evidence="6" type="ORF">IV203_038552</name>
</gene>
<keyword evidence="7" id="KW-1185">Reference proteome</keyword>
<proteinExistence type="predicted"/>
<dbReference type="AlphaFoldDB" id="A0A9K3LP61"/>
<keyword evidence="4" id="KW-0472">Membrane</keyword>
<organism evidence="6 7">
    <name type="scientific">Nitzschia inconspicua</name>
    <dbReference type="NCBI Taxonomy" id="303405"/>
    <lineage>
        <taxon>Eukaryota</taxon>
        <taxon>Sar</taxon>
        <taxon>Stramenopiles</taxon>
        <taxon>Ochrophyta</taxon>
        <taxon>Bacillariophyta</taxon>
        <taxon>Bacillariophyceae</taxon>
        <taxon>Bacillariophycidae</taxon>
        <taxon>Bacillariales</taxon>
        <taxon>Bacillariaceae</taxon>
        <taxon>Nitzschia</taxon>
    </lineage>
</organism>
<feature type="region of interest" description="Disordered" evidence="5">
    <location>
        <begin position="176"/>
        <end position="242"/>
    </location>
</feature>
<feature type="compositionally biased region" description="Polar residues" evidence="5">
    <location>
        <begin position="406"/>
        <end position="433"/>
    </location>
</feature>
<feature type="compositionally biased region" description="Low complexity" evidence="5">
    <location>
        <begin position="10"/>
        <end position="23"/>
    </location>
</feature>
<feature type="compositionally biased region" description="Low complexity" evidence="5">
    <location>
        <begin position="56"/>
        <end position="65"/>
    </location>
</feature>
<dbReference type="Pfam" id="PF05277">
    <property type="entry name" value="DUF726"/>
    <property type="match status" value="3"/>
</dbReference>
<dbReference type="PANTHER" id="PTHR17920:SF3">
    <property type="entry name" value="TRANSMEMBRANE AND COILED-COIL DOMAIN-CONTAINING PROTEIN 4"/>
    <property type="match status" value="1"/>
</dbReference>
<feature type="compositionally biased region" description="Basic residues" evidence="5">
    <location>
        <begin position="274"/>
        <end position="283"/>
    </location>
</feature>
<reference evidence="6" key="1">
    <citation type="journal article" date="2021" name="Sci. Rep.">
        <title>Diploid genomic architecture of Nitzschia inconspicua, an elite biomass production diatom.</title>
        <authorList>
            <person name="Oliver A."/>
            <person name="Podell S."/>
            <person name="Pinowska A."/>
            <person name="Traller J.C."/>
            <person name="Smith S.R."/>
            <person name="McClure R."/>
            <person name="Beliaev A."/>
            <person name="Bohutskyi P."/>
            <person name="Hill E.A."/>
            <person name="Rabines A."/>
            <person name="Zheng H."/>
            <person name="Allen L.Z."/>
            <person name="Kuo A."/>
            <person name="Grigoriev I.V."/>
            <person name="Allen A.E."/>
            <person name="Hazlebeck D."/>
            <person name="Allen E.E."/>
        </authorList>
    </citation>
    <scope>NUCLEOTIDE SEQUENCE</scope>
    <source>
        <strain evidence="6">Hildebrandi</strain>
    </source>
</reference>
<keyword evidence="3" id="KW-1133">Transmembrane helix</keyword>
<feature type="compositionally biased region" description="Low complexity" evidence="5">
    <location>
        <begin position="371"/>
        <end position="380"/>
    </location>
</feature>
<comment type="subcellular location">
    <subcellularLocation>
        <location evidence="1">Membrane</location>
        <topology evidence="1">Multi-pass membrane protein</topology>
    </subcellularLocation>
</comment>
<keyword evidence="2" id="KW-0812">Transmembrane</keyword>
<feature type="region of interest" description="Disordered" evidence="5">
    <location>
        <begin position="538"/>
        <end position="560"/>
    </location>
</feature>
<sequence length="1181" mass="131721">MQRVDDDNHPLSSSTTTEISPPSSHHHEYMRKFPRCDDTPSEGLLLQLESSRDLGQQHQRQQNQEQQDRQHTPLSDPNFVARSPAASLIQSVARSALLDEATPNSTVISDDASDVMSGQHYPYHQSSSTTTPSNLSSLQTPTMPALPDEQDRRRFIGCLAAVLASSYEYDVVADDRDNESDTSSNNGAANESVWLGYPDDFWEDDDEDDDDDNNGVDNSFEEKVDDVTKLPNASLSSKRQSTASDSFYGKRCQSFESLGTQESSKTSLSGKNQSSRHKNRRRRQTTDTPFHRKTSGIFSNNAKEKARLSLERHRHRRYEVLSKLLMSSSELLLMDKTVARAFLPMLSRVLVPECRQLQKSVSADSMEGRSTRTGTMTSRSAPSSPTNQTSNAAALNSSFDVDRMLPTNTHGPRSARTFNKSTSQDTTEPTTVQPLPPMPIDNDDELKPFLESLTPGAGFRCVALMLLQHLLTSETGYDARIRHVLKKLSVIVLLHDMQHDPIERHHEQHGSHDMMLRAARKFEALEHSLAQRLLRLSNPNAGRGDINSKNGKRRNAKPSKTMLTREQIVRGVKIGGAGIVAGTLFALTGGLAAPGIAAGVAAVAGAAAGTAAVATLTSAAVVTTIFGVGGGGLAAYKMQRRTQGVTEFEFYKETGPSVKEESRKKEKWGRFHNNTPSENDYGGIEAELFTVLCISGWLRDQCDYQRPWGVQPTNPRILDRQELLERFYSVHSPEHLPKVPKILESWKGEETKLWKLLRDKYGCDPDNLYPLSDGPRSEGALTLEQEEIVEKLFVELGYNSVAPEREAEKSHYSSFQRMANDWSSHNFRAEAVPSNHSRFFTSDSEVDLYRSKESSTGNAAVQEEKSYKPPKHLNTVWDWKKTYGGEMYHVKWESELLKRICDCFIDLAMDVVSGATKQILKQTVFHTLLAAVVWPSYLLTAADMIDGDWTLAVERADEAGKVLAKTLLFSRAGRRPVTLVGYSFGGRIIYACLKELARYQEEWETYREMLEERNNGGNFDSNRLAKYESKMKGMREPAGIVEDAVLMGLPNHLSLQSWRACRQIVSGRLVNCYSRKDLILSLMFQAKRFSGGSLNAGMGSFLKPVCGTCAVDEPGVENVDCSDLILGHQDYCMEIGRILDRVRFGQPLRCRTRQLIASVPGLPMEGDVSNDLSESARKLVF</sequence>
<feature type="region of interest" description="Disordered" evidence="5">
    <location>
        <begin position="1"/>
        <end position="79"/>
    </location>
</feature>
<dbReference type="Proteomes" id="UP000693970">
    <property type="component" value="Unassembled WGS sequence"/>
</dbReference>
<reference evidence="6" key="2">
    <citation type="submission" date="2021-04" db="EMBL/GenBank/DDBJ databases">
        <authorList>
            <person name="Podell S."/>
        </authorList>
    </citation>
    <scope>NUCLEOTIDE SEQUENCE</scope>
    <source>
        <strain evidence="6">Hildebrandi</strain>
    </source>
</reference>
<dbReference type="PANTHER" id="PTHR17920">
    <property type="entry name" value="TRANSMEMBRANE AND COILED-COIL DOMAIN-CONTAINING PROTEIN 4 TMCO4"/>
    <property type="match status" value="1"/>
</dbReference>
<feature type="region of interest" description="Disordered" evidence="5">
    <location>
        <begin position="108"/>
        <end position="148"/>
    </location>
</feature>
<dbReference type="InterPro" id="IPR007941">
    <property type="entry name" value="DUF726"/>
</dbReference>
<evidence type="ECO:0000256" key="5">
    <source>
        <dbReference type="SAM" id="MobiDB-lite"/>
    </source>
</evidence>
<evidence type="ECO:0000256" key="3">
    <source>
        <dbReference type="ARBA" id="ARBA00022989"/>
    </source>
</evidence>
<accession>A0A9K3LP61</accession>
<comment type="caution">
    <text evidence="6">The sequence shown here is derived from an EMBL/GenBank/DDBJ whole genome shotgun (WGS) entry which is preliminary data.</text>
</comment>